<keyword evidence="3" id="KW-1185">Reference proteome</keyword>
<protein>
    <submittedName>
        <fullName evidence="2">Uncharacterized protein</fullName>
    </submittedName>
</protein>
<dbReference type="EMBL" id="JBBNAF010000002">
    <property type="protein sequence ID" value="KAK9163277.1"/>
    <property type="molecule type" value="Genomic_DNA"/>
</dbReference>
<dbReference type="AlphaFoldDB" id="A0AAP0L429"/>
<organism evidence="2 3">
    <name type="scientific">Stephania yunnanensis</name>
    <dbReference type="NCBI Taxonomy" id="152371"/>
    <lineage>
        <taxon>Eukaryota</taxon>
        <taxon>Viridiplantae</taxon>
        <taxon>Streptophyta</taxon>
        <taxon>Embryophyta</taxon>
        <taxon>Tracheophyta</taxon>
        <taxon>Spermatophyta</taxon>
        <taxon>Magnoliopsida</taxon>
        <taxon>Ranunculales</taxon>
        <taxon>Menispermaceae</taxon>
        <taxon>Menispermoideae</taxon>
        <taxon>Cissampelideae</taxon>
        <taxon>Stephania</taxon>
    </lineage>
</organism>
<accession>A0AAP0L429</accession>
<evidence type="ECO:0000256" key="1">
    <source>
        <dbReference type="SAM" id="Phobius"/>
    </source>
</evidence>
<evidence type="ECO:0000313" key="3">
    <source>
        <dbReference type="Proteomes" id="UP001420932"/>
    </source>
</evidence>
<keyword evidence="1" id="KW-0472">Membrane</keyword>
<proteinExistence type="predicted"/>
<feature type="transmembrane region" description="Helical" evidence="1">
    <location>
        <begin position="64"/>
        <end position="84"/>
    </location>
</feature>
<dbReference type="Proteomes" id="UP001420932">
    <property type="component" value="Unassembled WGS sequence"/>
</dbReference>
<sequence length="271" mass="29953">MTSSHSIWSNEMCFIRGAVYIPHSRHFRYGDAASDDRVCLALPRLCDPDPVEPAFGGLRLLGNLSLLFPLTLILVILLDFTYLGSSISCLTECRATDESYDKSGGNDVSSAAATSWWCISDRSLLDEECDLTKFDDAIEESGVGCANRGVSGHFEDELRISSMEWSIWQVSYGYCYLRYESVRAGRQRSRPKHESHGLGRGGRCLVLDPVARVRAGRLGSRPKPESAGLLPRFNDLLVRTPYWLGGPLGLRPDGAQFVGNWGRHTGNTSSD</sequence>
<comment type="caution">
    <text evidence="2">The sequence shown here is derived from an EMBL/GenBank/DDBJ whole genome shotgun (WGS) entry which is preliminary data.</text>
</comment>
<gene>
    <name evidence="2" type="ORF">Syun_004179</name>
</gene>
<keyword evidence="1" id="KW-0812">Transmembrane</keyword>
<keyword evidence="1" id="KW-1133">Transmembrane helix</keyword>
<evidence type="ECO:0000313" key="2">
    <source>
        <dbReference type="EMBL" id="KAK9163277.1"/>
    </source>
</evidence>
<reference evidence="2 3" key="1">
    <citation type="submission" date="2024-01" db="EMBL/GenBank/DDBJ databases">
        <title>Genome assemblies of Stephania.</title>
        <authorList>
            <person name="Yang L."/>
        </authorList>
    </citation>
    <scope>NUCLEOTIDE SEQUENCE [LARGE SCALE GENOMIC DNA]</scope>
    <source>
        <strain evidence="2">YNDBR</strain>
        <tissue evidence="2">Leaf</tissue>
    </source>
</reference>
<name>A0AAP0L429_9MAGN</name>